<evidence type="ECO:0000256" key="5">
    <source>
        <dbReference type="ARBA" id="ARBA00010790"/>
    </source>
</evidence>
<evidence type="ECO:0000313" key="22">
    <source>
        <dbReference type="Proteomes" id="UP001152592"/>
    </source>
</evidence>
<evidence type="ECO:0000256" key="10">
    <source>
        <dbReference type="ARBA" id="ARBA00022630"/>
    </source>
</evidence>
<evidence type="ECO:0000256" key="9">
    <source>
        <dbReference type="ARBA" id="ARBA00022530"/>
    </source>
</evidence>
<dbReference type="GO" id="GO:0005737">
    <property type="term" value="C:cytoplasm"/>
    <property type="evidence" value="ECO:0007669"/>
    <property type="project" value="UniProtKB-SubCell"/>
</dbReference>
<organism evidence="21 22">
    <name type="scientific">Penicillium salamii</name>
    <dbReference type="NCBI Taxonomy" id="1612424"/>
    <lineage>
        <taxon>Eukaryota</taxon>
        <taxon>Fungi</taxon>
        <taxon>Dikarya</taxon>
        <taxon>Ascomycota</taxon>
        <taxon>Pezizomycotina</taxon>
        <taxon>Eurotiomycetes</taxon>
        <taxon>Eurotiomycetidae</taxon>
        <taxon>Eurotiales</taxon>
        <taxon>Aspergillaceae</taxon>
        <taxon>Penicillium</taxon>
    </lineage>
</organism>
<evidence type="ECO:0000259" key="19">
    <source>
        <dbReference type="PROSITE" id="PS00623"/>
    </source>
</evidence>
<keyword evidence="10 17" id="KW-0285">Flavoprotein</keyword>
<feature type="domain" description="Glucose-methanol-choline oxidoreductase N-terminal" evidence="20">
    <location>
        <begin position="302"/>
        <end position="316"/>
    </location>
</feature>
<feature type="binding site" evidence="16">
    <location>
        <begin position="42"/>
        <end position="43"/>
    </location>
    <ligand>
        <name>FAD</name>
        <dbReference type="ChEBI" id="CHEBI:57692"/>
    </ligand>
</feature>
<keyword evidence="12" id="KW-0560">Oxidoreductase</keyword>
<dbReference type="InterPro" id="IPR007867">
    <property type="entry name" value="GMC_OxRtase_C"/>
</dbReference>
<evidence type="ECO:0000256" key="6">
    <source>
        <dbReference type="ARBA" id="ARBA00011738"/>
    </source>
</evidence>
<gene>
    <name evidence="21" type="ORF">PSALAMII_LOCUS9937</name>
</gene>
<evidence type="ECO:0000256" key="4">
    <source>
        <dbReference type="ARBA" id="ARBA00004498"/>
    </source>
</evidence>
<evidence type="ECO:0000256" key="11">
    <source>
        <dbReference type="ARBA" id="ARBA00022827"/>
    </source>
</evidence>
<evidence type="ECO:0000256" key="18">
    <source>
        <dbReference type="SAM" id="SignalP"/>
    </source>
</evidence>
<keyword evidence="8" id="KW-0134">Cell wall</keyword>
<dbReference type="PIRSF" id="PIRSF000137">
    <property type="entry name" value="Alcohol_oxidase"/>
    <property type="match status" value="1"/>
</dbReference>
<dbReference type="EMBL" id="CAJVPD010000283">
    <property type="protein sequence ID" value="CAG8422871.1"/>
    <property type="molecule type" value="Genomic_DNA"/>
</dbReference>
<evidence type="ECO:0000256" key="14">
    <source>
        <dbReference type="ARBA" id="ARBA00049722"/>
    </source>
</evidence>
<dbReference type="OrthoDB" id="5376710at2759"/>
<keyword evidence="7" id="KW-0963">Cytoplasm</keyword>
<feature type="binding site" evidence="16">
    <location>
        <position position="116"/>
    </location>
    <ligand>
        <name>FAD</name>
        <dbReference type="ChEBI" id="CHEBI:57692"/>
    </ligand>
</feature>
<name>A0A9W4K0K7_9EURO</name>
<evidence type="ECO:0000256" key="2">
    <source>
        <dbReference type="ARBA" id="ARBA00004191"/>
    </source>
</evidence>
<dbReference type="Proteomes" id="UP001152592">
    <property type="component" value="Unassembled WGS sequence"/>
</dbReference>
<dbReference type="Pfam" id="PF00732">
    <property type="entry name" value="GMC_oxred_N"/>
    <property type="match status" value="1"/>
</dbReference>
<dbReference type="PROSITE" id="PS00624">
    <property type="entry name" value="GMC_OXRED_2"/>
    <property type="match status" value="1"/>
</dbReference>
<dbReference type="Gene3D" id="3.30.560.10">
    <property type="entry name" value="Glucose Oxidase, domain 3"/>
    <property type="match status" value="1"/>
</dbReference>
<dbReference type="SUPFAM" id="SSF51905">
    <property type="entry name" value="FAD/NAD(P)-binding domain"/>
    <property type="match status" value="1"/>
</dbReference>
<dbReference type="InterPro" id="IPR036188">
    <property type="entry name" value="FAD/NAD-bd_sf"/>
</dbReference>
<comment type="subunit">
    <text evidence="6">Homodimer.</text>
</comment>
<evidence type="ECO:0000256" key="8">
    <source>
        <dbReference type="ARBA" id="ARBA00022512"/>
    </source>
</evidence>
<dbReference type="GO" id="GO:0050660">
    <property type="term" value="F:flavin adenine dinucleotide binding"/>
    <property type="evidence" value="ECO:0007669"/>
    <property type="project" value="InterPro"/>
</dbReference>
<evidence type="ECO:0000256" key="3">
    <source>
        <dbReference type="ARBA" id="ARBA00004496"/>
    </source>
</evidence>
<keyword evidence="18" id="KW-0732">Signal</keyword>
<dbReference type="InterPro" id="IPR000172">
    <property type="entry name" value="GMC_OxRdtase_N"/>
</dbReference>
<feature type="active site" description="Proton donor" evidence="15">
    <location>
        <position position="531"/>
    </location>
</feature>
<dbReference type="InterPro" id="IPR012132">
    <property type="entry name" value="GMC_OxRdtase"/>
</dbReference>
<comment type="subcellular location">
    <subcellularLocation>
        <location evidence="3">Cytoplasm</location>
    </subcellularLocation>
    <subcellularLocation>
        <location evidence="2">Secreted</location>
        <location evidence="2">Cell wall</location>
    </subcellularLocation>
    <subcellularLocation>
        <location evidence="4">Secreted</location>
        <location evidence="4">Extracellular space</location>
        <location evidence="4">Extracellular matrix</location>
    </subcellularLocation>
</comment>
<evidence type="ECO:0000256" key="1">
    <source>
        <dbReference type="ARBA" id="ARBA00001974"/>
    </source>
</evidence>
<comment type="similarity">
    <text evidence="5 17">Belongs to the GMC oxidoreductase family.</text>
</comment>
<dbReference type="Pfam" id="PF05199">
    <property type="entry name" value="GMC_oxred_C"/>
    <property type="match status" value="1"/>
</dbReference>
<dbReference type="SUPFAM" id="SSF54373">
    <property type="entry name" value="FAD-linked reductases, C-terminal domain"/>
    <property type="match status" value="1"/>
</dbReference>
<dbReference type="Gene3D" id="3.50.50.60">
    <property type="entry name" value="FAD/NAD(P)-binding domain"/>
    <property type="match status" value="1"/>
</dbReference>
<evidence type="ECO:0000313" key="21">
    <source>
        <dbReference type="EMBL" id="CAG8422871.1"/>
    </source>
</evidence>
<evidence type="ECO:0000256" key="13">
    <source>
        <dbReference type="ARBA" id="ARBA00049435"/>
    </source>
</evidence>
<evidence type="ECO:0000256" key="17">
    <source>
        <dbReference type="RuleBase" id="RU003968"/>
    </source>
</evidence>
<reference evidence="21" key="1">
    <citation type="submission" date="2021-07" db="EMBL/GenBank/DDBJ databases">
        <authorList>
            <person name="Branca A.L. A."/>
        </authorList>
    </citation>
    <scope>NUCLEOTIDE SEQUENCE</scope>
</reference>
<proteinExistence type="inferred from homology"/>
<keyword evidence="11 16" id="KW-0274">FAD</keyword>
<dbReference type="AlphaFoldDB" id="A0A9W4K0K7"/>
<feature type="domain" description="Glucose-methanol-choline oxidoreductase N-terminal" evidence="19">
    <location>
        <begin position="110"/>
        <end position="133"/>
    </location>
</feature>
<feature type="chain" id="PRO_5040787258" description="glucose oxidase" evidence="18">
    <location>
        <begin position="24"/>
        <end position="596"/>
    </location>
</feature>
<dbReference type="PANTHER" id="PTHR11552:SF201">
    <property type="entry name" value="GLUCOSE-METHANOL-CHOLINE OXIDOREDUCTASE N-TERMINAL DOMAIN-CONTAINING PROTEIN"/>
    <property type="match status" value="1"/>
</dbReference>
<comment type="cofactor">
    <cofactor evidence="1 16">
        <name>FAD</name>
        <dbReference type="ChEBI" id="CHEBI:57692"/>
    </cofactor>
</comment>
<dbReference type="GO" id="GO:0046562">
    <property type="term" value="F:beta-D-glucose oxidase activity"/>
    <property type="evidence" value="ECO:0007669"/>
    <property type="project" value="UniProtKB-EC"/>
</dbReference>
<evidence type="ECO:0000259" key="20">
    <source>
        <dbReference type="PROSITE" id="PS00624"/>
    </source>
</evidence>
<evidence type="ECO:0000256" key="12">
    <source>
        <dbReference type="ARBA" id="ARBA00023002"/>
    </source>
</evidence>
<comment type="catalytic activity">
    <reaction evidence="13">
        <text>beta-D-glucose + O2 = D-glucono-1,5-lactone + H2O2</text>
        <dbReference type="Rhea" id="RHEA:11428"/>
        <dbReference type="ChEBI" id="CHEBI:15379"/>
        <dbReference type="ChEBI" id="CHEBI:15903"/>
        <dbReference type="ChEBI" id="CHEBI:16217"/>
        <dbReference type="ChEBI" id="CHEBI:16240"/>
        <dbReference type="EC" id="1.1.3.4"/>
    </reaction>
    <physiologicalReaction direction="left-to-right" evidence="13">
        <dbReference type="Rhea" id="RHEA:11429"/>
    </physiologicalReaction>
</comment>
<evidence type="ECO:0000256" key="16">
    <source>
        <dbReference type="PIRSR" id="PIRSR000137-2"/>
    </source>
</evidence>
<feature type="active site" description="Proton acceptor" evidence="15">
    <location>
        <position position="574"/>
    </location>
</feature>
<evidence type="ECO:0000256" key="15">
    <source>
        <dbReference type="PIRSR" id="PIRSR000137-1"/>
    </source>
</evidence>
<dbReference type="PANTHER" id="PTHR11552">
    <property type="entry name" value="GLUCOSE-METHANOL-CHOLINE GMC OXIDOREDUCTASE"/>
    <property type="match status" value="1"/>
</dbReference>
<dbReference type="Gene3D" id="4.10.450.10">
    <property type="entry name" value="Glucose Oxidase, domain 2"/>
    <property type="match status" value="1"/>
</dbReference>
<dbReference type="PROSITE" id="PS00623">
    <property type="entry name" value="GMC_OXRED_1"/>
    <property type="match status" value="1"/>
</dbReference>
<protein>
    <recommendedName>
        <fullName evidence="14">glucose oxidase</fullName>
        <ecNumber evidence="14">1.1.3.4</ecNumber>
    </recommendedName>
</protein>
<feature type="signal peptide" evidence="18">
    <location>
        <begin position="1"/>
        <end position="23"/>
    </location>
</feature>
<accession>A0A9W4K0K7</accession>
<sequence>MTAEEMLLRVIVCALVCLLPVDAKSQDDSDPRYDFVIIGGGTSGLVVANRLSEMRDVTVVVIEAGDSVLNNHNVSTTTGYGLSFGTAIDWAYQTEEQIYGGGSKQTVRAGKAIGGTSTINGMSYTRAQKVQIDAWERAGNKGWNWNNLFPYYLKSEQFQVPTADQAARGADYYKSYHGEHGPLKVGWPKAMTNSTMLPILDETFQQLGLSYNRDVNGGSMVGLTVHPDTLDREANVRHDAARAYFWPYENRSNLKIISNTYANRILWKDDVDGDAVAIGVEVTGANGVETIYASKEVIVSAGSLKSPVILELSGIGNPDVLNKYDITPKVNISSVGENLQDQTNNGLSYEGREFWLGLPTFSVLPSAEQIYGDQLSDFSSKIMDNLGDYAKNVSISSKGAVQESNVLDALQMQYDLVFKSHVPFAEIVLIPIGHSFSSEYWPLLPFSRGSVHIKSSDPSQPPAINPSYFMFQPDLEAQVDVAQYIRKAFTTAPLDHLIGEEFSPGFEHVPEDASDMTWESWIKSHYRSNFHPVGTASMLPRDKGGVVGPDLKVYGTKNVRVVDASIVPFQICGHLTSTLYAVAERASDLIKRRYIF</sequence>
<keyword evidence="9" id="KW-0964">Secreted</keyword>
<comment type="caution">
    <text evidence="21">The sequence shown here is derived from an EMBL/GenBank/DDBJ whole genome shotgun (WGS) entry which is preliminary data.</text>
</comment>
<evidence type="ECO:0000256" key="7">
    <source>
        <dbReference type="ARBA" id="ARBA00022490"/>
    </source>
</evidence>
<dbReference type="EC" id="1.1.3.4" evidence="14"/>
<keyword evidence="9" id="KW-0272">Extracellular matrix</keyword>
<dbReference type="InterPro" id="IPR027424">
    <property type="entry name" value="Glucose_Oxidase_domain_2"/>
</dbReference>